<evidence type="ECO:0000313" key="2">
    <source>
        <dbReference type="Proteomes" id="UP000676325"/>
    </source>
</evidence>
<organism evidence="1 2">
    <name type="scientific">Actinospica acidithermotolerans</name>
    <dbReference type="NCBI Taxonomy" id="2828514"/>
    <lineage>
        <taxon>Bacteria</taxon>
        <taxon>Bacillati</taxon>
        <taxon>Actinomycetota</taxon>
        <taxon>Actinomycetes</taxon>
        <taxon>Catenulisporales</taxon>
        <taxon>Actinospicaceae</taxon>
        <taxon>Actinospica</taxon>
    </lineage>
</organism>
<dbReference type="RefSeq" id="WP_212519885.1">
    <property type="nucleotide sequence ID" value="NZ_JAGSOH010000065.1"/>
</dbReference>
<comment type="caution">
    <text evidence="1">The sequence shown here is derived from an EMBL/GenBank/DDBJ whole genome shotgun (WGS) entry which is preliminary data.</text>
</comment>
<dbReference type="Proteomes" id="UP000676325">
    <property type="component" value="Unassembled WGS sequence"/>
</dbReference>
<protein>
    <submittedName>
        <fullName evidence="1">Uncharacterized protein</fullName>
    </submittedName>
</protein>
<sequence>MNEADQLRAHPAETAMDRAWSNLREARDTAALAALALLGDAVPARFPDAHYLHVADGRTAPDPVRVTRRDGAALKTFTTAEVSEGGYAALLARAAATVAALDAAADSVQLTRREASGSSAGLCVDLSACARLSRDVPVVRAHTVVGAWNRPEEIPGCQDREPVDDFIEHVVATNPDEAAEIALERQRRTHLAETAPTEAGYGMEPHAIAVFPLRVWPSAH</sequence>
<name>A0A941IIV5_9ACTN</name>
<keyword evidence="2" id="KW-1185">Reference proteome</keyword>
<dbReference type="AlphaFoldDB" id="A0A941IIV5"/>
<reference evidence="1" key="1">
    <citation type="submission" date="2021-04" db="EMBL/GenBank/DDBJ databases">
        <title>Genome based classification of Actinospica acidithermotolerans sp. nov., an actinobacterium isolated from an Indonesian hot spring.</title>
        <authorList>
            <person name="Kusuma A.B."/>
            <person name="Putra K.E."/>
            <person name="Nafisah S."/>
            <person name="Loh J."/>
            <person name="Nouioui I."/>
            <person name="Goodfellow M."/>
        </authorList>
    </citation>
    <scope>NUCLEOTIDE SEQUENCE</scope>
    <source>
        <strain evidence="1">MGRD01-02</strain>
    </source>
</reference>
<evidence type="ECO:0000313" key="1">
    <source>
        <dbReference type="EMBL" id="MBR7828749.1"/>
    </source>
</evidence>
<dbReference type="EMBL" id="JAGSOH010000065">
    <property type="protein sequence ID" value="MBR7828749.1"/>
    <property type="molecule type" value="Genomic_DNA"/>
</dbReference>
<gene>
    <name evidence="1" type="ORF">KDK95_20745</name>
</gene>
<proteinExistence type="predicted"/>
<accession>A0A941IIV5</accession>